<reference evidence="3" key="1">
    <citation type="journal article" date="2014" name="Int. J. Syst. Evol. Microbiol.">
        <title>Complete genome sequence of Corynebacterium casei LMG S-19264T (=DSM 44701T), isolated from a smear-ripened cheese.</title>
        <authorList>
            <consortium name="US DOE Joint Genome Institute (JGI-PGF)"/>
            <person name="Walter F."/>
            <person name="Albersmeier A."/>
            <person name="Kalinowski J."/>
            <person name="Ruckert C."/>
        </authorList>
    </citation>
    <scope>NUCLEOTIDE SEQUENCE</scope>
    <source>
        <strain evidence="3">JCM 31311</strain>
    </source>
</reference>
<gene>
    <name evidence="3" type="ORF">GCM10008957_47260</name>
</gene>
<evidence type="ECO:0000313" key="4">
    <source>
        <dbReference type="Proteomes" id="UP000603865"/>
    </source>
</evidence>
<dbReference type="RefSeq" id="WP_189092984.1">
    <property type="nucleotide sequence ID" value="NZ_BMQL01000052.1"/>
</dbReference>
<evidence type="ECO:0000259" key="2">
    <source>
        <dbReference type="PROSITE" id="PS50943"/>
    </source>
</evidence>
<dbReference type="CDD" id="cd00093">
    <property type="entry name" value="HTH_XRE"/>
    <property type="match status" value="1"/>
</dbReference>
<organism evidence="3 4">
    <name type="scientific">Deinococcus ruber</name>
    <dbReference type="NCBI Taxonomy" id="1848197"/>
    <lineage>
        <taxon>Bacteria</taxon>
        <taxon>Thermotogati</taxon>
        <taxon>Deinococcota</taxon>
        <taxon>Deinococci</taxon>
        <taxon>Deinococcales</taxon>
        <taxon>Deinococcaceae</taxon>
        <taxon>Deinococcus</taxon>
    </lineage>
</organism>
<dbReference type="EMBL" id="BMQL01000052">
    <property type="protein sequence ID" value="GGR31164.1"/>
    <property type="molecule type" value="Genomic_DNA"/>
</dbReference>
<sequence>MTLYAPPRGFPMPPSQPYESPALDARQKVGFALRRARKDAGLTLAQAAERSGLSRSTIGSIERGEHDLASVAGKNMMLLHEAFGLRQSEFEKIISPVYGNTPRYGSPVPPIAAQVELPLTIPPELQEVIDEHAKNYPELRDETMLRIITAPRDFGGADHGPQSAEEWFEYFLLTRKYIRP</sequence>
<feature type="region of interest" description="Disordered" evidence="1">
    <location>
        <begin position="1"/>
        <end position="20"/>
    </location>
</feature>
<dbReference type="AlphaFoldDB" id="A0A918FER7"/>
<dbReference type="InterPro" id="IPR010982">
    <property type="entry name" value="Lambda_DNA-bd_dom_sf"/>
</dbReference>
<dbReference type="Gene3D" id="1.10.260.40">
    <property type="entry name" value="lambda repressor-like DNA-binding domains"/>
    <property type="match status" value="1"/>
</dbReference>
<keyword evidence="4" id="KW-1185">Reference proteome</keyword>
<name>A0A918FER7_9DEIO</name>
<dbReference type="PROSITE" id="PS50943">
    <property type="entry name" value="HTH_CROC1"/>
    <property type="match status" value="1"/>
</dbReference>
<proteinExistence type="predicted"/>
<comment type="caution">
    <text evidence="3">The sequence shown here is derived from an EMBL/GenBank/DDBJ whole genome shotgun (WGS) entry which is preliminary data.</text>
</comment>
<dbReference type="Pfam" id="PF13560">
    <property type="entry name" value="HTH_31"/>
    <property type="match status" value="1"/>
</dbReference>
<accession>A0A918FER7</accession>
<dbReference type="Proteomes" id="UP000603865">
    <property type="component" value="Unassembled WGS sequence"/>
</dbReference>
<dbReference type="SUPFAM" id="SSF47413">
    <property type="entry name" value="lambda repressor-like DNA-binding domains"/>
    <property type="match status" value="1"/>
</dbReference>
<dbReference type="GO" id="GO:0003677">
    <property type="term" value="F:DNA binding"/>
    <property type="evidence" value="ECO:0007669"/>
    <property type="project" value="InterPro"/>
</dbReference>
<evidence type="ECO:0000256" key="1">
    <source>
        <dbReference type="SAM" id="MobiDB-lite"/>
    </source>
</evidence>
<protein>
    <recommendedName>
        <fullName evidence="2">HTH cro/C1-type domain-containing protein</fullName>
    </recommendedName>
</protein>
<evidence type="ECO:0000313" key="3">
    <source>
        <dbReference type="EMBL" id="GGR31164.1"/>
    </source>
</evidence>
<reference evidence="3" key="2">
    <citation type="submission" date="2020-09" db="EMBL/GenBank/DDBJ databases">
        <authorList>
            <person name="Sun Q."/>
            <person name="Ohkuma M."/>
        </authorList>
    </citation>
    <scope>NUCLEOTIDE SEQUENCE</scope>
    <source>
        <strain evidence="3">JCM 31311</strain>
    </source>
</reference>
<dbReference type="InterPro" id="IPR001387">
    <property type="entry name" value="Cro/C1-type_HTH"/>
</dbReference>
<dbReference type="SMART" id="SM00530">
    <property type="entry name" value="HTH_XRE"/>
    <property type="match status" value="1"/>
</dbReference>
<feature type="domain" description="HTH cro/C1-type" evidence="2">
    <location>
        <begin position="33"/>
        <end position="90"/>
    </location>
</feature>